<gene>
    <name evidence="7" type="ORF">DdX_10220</name>
</gene>
<dbReference type="GO" id="GO:0015031">
    <property type="term" value="P:protein transport"/>
    <property type="evidence" value="ECO:0007669"/>
    <property type="project" value="UniProtKB-KW"/>
</dbReference>
<keyword evidence="3 5" id="KW-0963">Cytoplasm</keyword>
<dbReference type="PANTHER" id="PTHR10121:SF0">
    <property type="entry name" value="COATOMER SUBUNIT DELTA"/>
    <property type="match status" value="1"/>
</dbReference>
<keyword evidence="2 5" id="KW-0813">Transport</keyword>
<keyword evidence="8" id="KW-1185">Reference proteome</keyword>
<evidence type="ECO:0000256" key="4">
    <source>
        <dbReference type="ARBA" id="ARBA00022927"/>
    </source>
</evidence>
<evidence type="ECO:0000256" key="6">
    <source>
        <dbReference type="RuleBase" id="RU366052"/>
    </source>
</evidence>
<keyword evidence="5" id="KW-0333">Golgi apparatus</keyword>
<evidence type="ECO:0000313" key="8">
    <source>
        <dbReference type="Proteomes" id="UP001201812"/>
    </source>
</evidence>
<dbReference type="GO" id="GO:0006890">
    <property type="term" value="P:retrograde vesicle-mediated transport, Golgi to endoplasmic reticulum"/>
    <property type="evidence" value="ECO:0007669"/>
    <property type="project" value="UniProtKB-UniRule"/>
</dbReference>
<dbReference type="InterPro" id="IPR027059">
    <property type="entry name" value="Coatomer_dsu"/>
</dbReference>
<dbReference type="GO" id="GO:0051645">
    <property type="term" value="P:Golgi localization"/>
    <property type="evidence" value="ECO:0007669"/>
    <property type="project" value="TreeGrafter"/>
</dbReference>
<evidence type="ECO:0000256" key="2">
    <source>
        <dbReference type="ARBA" id="ARBA00022448"/>
    </source>
</evidence>
<comment type="subunit">
    <text evidence="5">Oligomeric complex that consists of at least the alpha, beta, beta', gamma, delta, epsilon and zeta subunits.</text>
</comment>
<dbReference type="AlphaFoldDB" id="A0AAD4MYA0"/>
<dbReference type="GO" id="GO:0006888">
    <property type="term" value="P:endoplasmic reticulum to Golgi vesicle-mediated transport"/>
    <property type="evidence" value="ECO:0007669"/>
    <property type="project" value="TreeGrafter"/>
</dbReference>
<keyword evidence="4 5" id="KW-0653">Protein transport</keyword>
<proteinExistence type="inferred from homology"/>
<dbReference type="PANTHER" id="PTHR10121">
    <property type="entry name" value="COATOMER SUBUNIT DELTA"/>
    <property type="match status" value="1"/>
</dbReference>
<sequence length="129" mass="15462">MSKDRITALFYGFQSLLMDQSRGEKQYTFLEMDCVRFLYHMLNNVYVVLLTTKRSNILRDMDSHFLSSSRIGCERNYKETIKKIKKEKHIKQILGEDPAHGYSLEEWWKLQSTPNRSQKTPMQVPYEFR</sequence>
<keyword evidence="5" id="KW-0472">Membrane</keyword>
<comment type="similarity">
    <text evidence="1 5">Belongs to the adaptor complexes medium subunit family. Delta-COP subfamily.</text>
</comment>
<dbReference type="EMBL" id="JAKKPZ010000022">
    <property type="protein sequence ID" value="KAI1711342.1"/>
    <property type="molecule type" value="Genomic_DNA"/>
</dbReference>
<dbReference type="InterPro" id="IPR011012">
    <property type="entry name" value="Longin-like_dom_sf"/>
</dbReference>
<accession>A0AAD4MYA0</accession>
<dbReference type="GO" id="GO:0030126">
    <property type="term" value="C:COPI vesicle coat"/>
    <property type="evidence" value="ECO:0007669"/>
    <property type="project" value="UniProtKB-UniRule"/>
</dbReference>
<comment type="function">
    <text evidence="5">The coatomer is a cytosolic protein complex that binds to dilysine motifs and reversibly associates with Golgi non-clathrin-coated vesicles, which further mediate biosynthetic protein transport from the ER, via the Golgi up to the trans Golgi network. Coatomer complex is required for budding from Golgi membranes, and is essential for the retrograde Golgi-to-ER transport of dilysine-tagged proteins.</text>
</comment>
<reference evidence="7" key="1">
    <citation type="submission" date="2022-01" db="EMBL/GenBank/DDBJ databases">
        <title>Genome Sequence Resource for Two Populations of Ditylenchus destructor, the Migratory Endoparasitic Phytonematode.</title>
        <authorList>
            <person name="Zhang H."/>
            <person name="Lin R."/>
            <person name="Xie B."/>
        </authorList>
    </citation>
    <scope>NUCLEOTIDE SEQUENCE</scope>
    <source>
        <strain evidence="7">BazhouSP</strain>
    </source>
</reference>
<dbReference type="GO" id="GO:0000139">
    <property type="term" value="C:Golgi membrane"/>
    <property type="evidence" value="ECO:0007669"/>
    <property type="project" value="UniProtKB-SubCell"/>
</dbReference>
<comment type="caution">
    <text evidence="7">The sequence shown here is derived from an EMBL/GenBank/DDBJ whole genome shotgun (WGS) entry which is preliminary data.</text>
</comment>
<comment type="subcellular location">
    <subcellularLocation>
        <location evidence="5 6">Cytoplasm</location>
    </subcellularLocation>
    <subcellularLocation>
        <location evidence="5 6">Cytoplasmic vesicle</location>
        <location evidence="5 6">COPI-coated vesicle membrane</location>
        <topology evidence="5 6">Peripheral membrane protein</topology>
        <orientation evidence="5 6">Cytoplasmic side</orientation>
    </subcellularLocation>
    <subcellularLocation>
        <location evidence="5 6">Golgi apparatus membrane</location>
        <topology evidence="5 6">Peripheral membrane protein</topology>
        <orientation evidence="5 6">Cytoplasmic side</orientation>
    </subcellularLocation>
</comment>
<evidence type="ECO:0000256" key="3">
    <source>
        <dbReference type="ARBA" id="ARBA00022490"/>
    </source>
</evidence>
<evidence type="ECO:0000256" key="1">
    <source>
        <dbReference type="ARBA" id="ARBA00010516"/>
    </source>
</evidence>
<dbReference type="Proteomes" id="UP001201812">
    <property type="component" value="Unassembled WGS sequence"/>
</dbReference>
<name>A0AAD4MYA0_9BILA</name>
<protein>
    <recommendedName>
        <fullName evidence="5">Coatomer subunit delta</fullName>
    </recommendedName>
</protein>
<keyword evidence="5" id="KW-0968">Cytoplasmic vesicle</keyword>
<dbReference type="SUPFAM" id="SSF64356">
    <property type="entry name" value="SNARE-like"/>
    <property type="match status" value="1"/>
</dbReference>
<evidence type="ECO:0000256" key="5">
    <source>
        <dbReference type="RuleBase" id="RU364018"/>
    </source>
</evidence>
<organism evidence="7 8">
    <name type="scientific">Ditylenchus destructor</name>
    <dbReference type="NCBI Taxonomy" id="166010"/>
    <lineage>
        <taxon>Eukaryota</taxon>
        <taxon>Metazoa</taxon>
        <taxon>Ecdysozoa</taxon>
        <taxon>Nematoda</taxon>
        <taxon>Chromadorea</taxon>
        <taxon>Rhabditida</taxon>
        <taxon>Tylenchina</taxon>
        <taxon>Tylenchomorpha</taxon>
        <taxon>Sphaerularioidea</taxon>
        <taxon>Anguinidae</taxon>
        <taxon>Anguininae</taxon>
        <taxon>Ditylenchus</taxon>
    </lineage>
</organism>
<evidence type="ECO:0000313" key="7">
    <source>
        <dbReference type="EMBL" id="KAI1711342.1"/>
    </source>
</evidence>
<keyword evidence="5" id="KW-0931">ER-Golgi transport</keyword>